<dbReference type="AlphaFoldDB" id="A0AAE0GKY1"/>
<feature type="region of interest" description="Disordered" evidence="1">
    <location>
        <begin position="31"/>
        <end position="92"/>
    </location>
</feature>
<feature type="region of interest" description="Disordered" evidence="1">
    <location>
        <begin position="116"/>
        <end position="140"/>
    </location>
</feature>
<proteinExistence type="predicted"/>
<evidence type="ECO:0000313" key="2">
    <source>
        <dbReference type="EMBL" id="KAK3280042.1"/>
    </source>
</evidence>
<protein>
    <submittedName>
        <fullName evidence="2">Uncharacterized protein</fullName>
    </submittedName>
</protein>
<accession>A0AAE0GKY1</accession>
<gene>
    <name evidence="2" type="ORF">CYMTET_12102</name>
</gene>
<feature type="compositionally biased region" description="Low complexity" evidence="1">
    <location>
        <begin position="52"/>
        <end position="65"/>
    </location>
</feature>
<dbReference type="Proteomes" id="UP001190700">
    <property type="component" value="Unassembled WGS sequence"/>
</dbReference>
<organism evidence="2 3">
    <name type="scientific">Cymbomonas tetramitiformis</name>
    <dbReference type="NCBI Taxonomy" id="36881"/>
    <lineage>
        <taxon>Eukaryota</taxon>
        <taxon>Viridiplantae</taxon>
        <taxon>Chlorophyta</taxon>
        <taxon>Pyramimonadophyceae</taxon>
        <taxon>Pyramimonadales</taxon>
        <taxon>Pyramimonadaceae</taxon>
        <taxon>Cymbomonas</taxon>
    </lineage>
</organism>
<evidence type="ECO:0000256" key="1">
    <source>
        <dbReference type="SAM" id="MobiDB-lite"/>
    </source>
</evidence>
<evidence type="ECO:0000313" key="3">
    <source>
        <dbReference type="Proteomes" id="UP001190700"/>
    </source>
</evidence>
<comment type="caution">
    <text evidence="2">The sequence shown here is derived from an EMBL/GenBank/DDBJ whole genome shotgun (WGS) entry which is preliminary data.</text>
</comment>
<reference evidence="2 3" key="1">
    <citation type="journal article" date="2015" name="Genome Biol. Evol.">
        <title>Comparative Genomics of a Bacterivorous Green Alga Reveals Evolutionary Causalities and Consequences of Phago-Mixotrophic Mode of Nutrition.</title>
        <authorList>
            <person name="Burns J.A."/>
            <person name="Paasch A."/>
            <person name="Narechania A."/>
            <person name="Kim E."/>
        </authorList>
    </citation>
    <scope>NUCLEOTIDE SEQUENCE [LARGE SCALE GENOMIC DNA]</scope>
    <source>
        <strain evidence="2 3">PLY_AMNH</strain>
    </source>
</reference>
<sequence length="140" mass="15312">MCCVTVLKGVEFTPLRMRHVDFTSGFSEEGAVARNGKRRQAEKATGDRQMPAANGAANSGGLSKSAAKRAREEEAGAAHLNSRRGKKAKQEEAQLDGLVARYKEKYFGLSNSTKVQLQDKPEKGAKKLATQKAKKGRWFD</sequence>
<keyword evidence="3" id="KW-1185">Reference proteome</keyword>
<dbReference type="EMBL" id="LGRX02004562">
    <property type="protein sequence ID" value="KAK3280042.1"/>
    <property type="molecule type" value="Genomic_DNA"/>
</dbReference>
<name>A0AAE0GKY1_9CHLO</name>